<feature type="compositionally biased region" description="Basic residues" evidence="2">
    <location>
        <begin position="352"/>
        <end position="372"/>
    </location>
</feature>
<feature type="domain" description="C2H2-type" evidence="3">
    <location>
        <begin position="261"/>
        <end position="288"/>
    </location>
</feature>
<evidence type="ECO:0000259" key="3">
    <source>
        <dbReference type="PROSITE" id="PS50157"/>
    </source>
</evidence>
<proteinExistence type="predicted"/>
<organism evidence="4 5">
    <name type="scientific">Apiospora marii</name>
    <dbReference type="NCBI Taxonomy" id="335849"/>
    <lineage>
        <taxon>Eukaryota</taxon>
        <taxon>Fungi</taxon>
        <taxon>Dikarya</taxon>
        <taxon>Ascomycota</taxon>
        <taxon>Pezizomycotina</taxon>
        <taxon>Sordariomycetes</taxon>
        <taxon>Xylariomycetidae</taxon>
        <taxon>Amphisphaeriales</taxon>
        <taxon>Apiosporaceae</taxon>
        <taxon>Apiospora</taxon>
    </lineage>
</organism>
<gene>
    <name evidence="4" type="ORF">PG991_013881</name>
</gene>
<feature type="region of interest" description="Disordered" evidence="2">
    <location>
        <begin position="196"/>
        <end position="254"/>
    </location>
</feature>
<protein>
    <recommendedName>
        <fullName evidence="3">C2H2-type domain-containing protein</fullName>
    </recommendedName>
</protein>
<dbReference type="InterPro" id="IPR013087">
    <property type="entry name" value="Znf_C2H2_type"/>
</dbReference>
<evidence type="ECO:0000256" key="1">
    <source>
        <dbReference type="PROSITE-ProRule" id="PRU00042"/>
    </source>
</evidence>
<accession>A0ABR1R7A0</accession>
<keyword evidence="1" id="KW-0863">Zinc-finger</keyword>
<feature type="compositionally biased region" description="Low complexity" evidence="2">
    <location>
        <begin position="212"/>
        <end position="231"/>
    </location>
</feature>
<dbReference type="PROSITE" id="PS00028">
    <property type="entry name" value="ZINC_FINGER_C2H2_1"/>
    <property type="match status" value="1"/>
</dbReference>
<feature type="region of interest" description="Disordered" evidence="2">
    <location>
        <begin position="350"/>
        <end position="372"/>
    </location>
</feature>
<dbReference type="PROSITE" id="PS50157">
    <property type="entry name" value="ZINC_FINGER_C2H2_2"/>
    <property type="match status" value="1"/>
</dbReference>
<keyword evidence="5" id="KW-1185">Reference proteome</keyword>
<keyword evidence="1" id="KW-0862">Zinc</keyword>
<dbReference type="Pfam" id="PF00096">
    <property type="entry name" value="zf-C2H2"/>
    <property type="match status" value="1"/>
</dbReference>
<reference evidence="4 5" key="1">
    <citation type="submission" date="2023-01" db="EMBL/GenBank/DDBJ databases">
        <title>Analysis of 21 Apiospora genomes using comparative genomics revels a genus with tremendous synthesis potential of carbohydrate active enzymes and secondary metabolites.</title>
        <authorList>
            <person name="Sorensen T."/>
        </authorList>
    </citation>
    <scope>NUCLEOTIDE SEQUENCE [LARGE SCALE GENOMIC DNA]</scope>
    <source>
        <strain evidence="4 5">CBS 20057</strain>
    </source>
</reference>
<evidence type="ECO:0000313" key="4">
    <source>
        <dbReference type="EMBL" id="KAK8001659.1"/>
    </source>
</evidence>
<evidence type="ECO:0000313" key="5">
    <source>
        <dbReference type="Proteomes" id="UP001396898"/>
    </source>
</evidence>
<sequence>MQPSQFDALQIQRSLHYGYDPSSLLEDSLSSGLFTDNITSDTSNFTGLTNLATLSSFDSMLAEQTRARTTSDLTTNNFLNSSHIAGNTFASNSIASNSFTSNAFTGLLSTDITFTRNAPAFTGNIYGTGTILPESIFDGAAGMYIPSTPSVDGPASTFTYGWDSGVAPIQHTVREPMIWDMMGTAQYLGPDMESSYLGGPVSDQSNMGMVEHPPTASSTSTSGTASGSSTSDSEEHSSSTTTPLSSTQDSPEEGNVLLPSWTCQNCSEQFSRQQQLRNHLRKHTLLCPVNGCAKQKVGFSSTRDLNRHICSNHENYAEEHDVPSEQRKCDVPGYFVVCRRDNLMRHRETVHKIKKQQRNKRGRKGKLRRGSQ</sequence>
<name>A0ABR1R7A0_9PEZI</name>
<evidence type="ECO:0000256" key="2">
    <source>
        <dbReference type="SAM" id="MobiDB-lite"/>
    </source>
</evidence>
<dbReference type="Proteomes" id="UP001396898">
    <property type="component" value="Unassembled WGS sequence"/>
</dbReference>
<dbReference type="EMBL" id="JAQQWI010000018">
    <property type="protein sequence ID" value="KAK8001659.1"/>
    <property type="molecule type" value="Genomic_DNA"/>
</dbReference>
<dbReference type="Gene3D" id="3.30.160.60">
    <property type="entry name" value="Classic Zinc Finger"/>
    <property type="match status" value="1"/>
</dbReference>
<keyword evidence="1" id="KW-0479">Metal-binding</keyword>
<dbReference type="SMART" id="SM00355">
    <property type="entry name" value="ZnF_C2H2"/>
    <property type="match status" value="2"/>
</dbReference>
<feature type="compositionally biased region" description="Low complexity" evidence="2">
    <location>
        <begin position="238"/>
        <end position="249"/>
    </location>
</feature>
<comment type="caution">
    <text evidence="4">The sequence shown here is derived from an EMBL/GenBank/DDBJ whole genome shotgun (WGS) entry which is preliminary data.</text>
</comment>